<dbReference type="PROSITE" id="PS00041">
    <property type="entry name" value="HTH_ARAC_FAMILY_1"/>
    <property type="match status" value="1"/>
</dbReference>
<evidence type="ECO:0000256" key="1">
    <source>
        <dbReference type="ARBA" id="ARBA00023015"/>
    </source>
</evidence>
<proteinExistence type="predicted"/>
<comment type="caution">
    <text evidence="5">The sequence shown here is derived from an EMBL/GenBank/DDBJ whole genome shotgun (WGS) entry which is preliminary data.</text>
</comment>
<dbReference type="Gene3D" id="3.30.450.20">
    <property type="entry name" value="PAS domain"/>
    <property type="match status" value="1"/>
</dbReference>
<dbReference type="EMBL" id="JBHTIU010000008">
    <property type="protein sequence ID" value="MFD0868005.1"/>
    <property type="molecule type" value="Genomic_DNA"/>
</dbReference>
<dbReference type="PANTHER" id="PTHR43280">
    <property type="entry name" value="ARAC-FAMILY TRANSCRIPTIONAL REGULATOR"/>
    <property type="match status" value="1"/>
</dbReference>
<dbReference type="InterPro" id="IPR018062">
    <property type="entry name" value="HTH_AraC-typ_CS"/>
</dbReference>
<dbReference type="SUPFAM" id="SSF46689">
    <property type="entry name" value="Homeodomain-like"/>
    <property type="match status" value="2"/>
</dbReference>
<keyword evidence="2" id="KW-0238">DNA-binding</keyword>
<dbReference type="RefSeq" id="WP_379285860.1">
    <property type="nucleotide sequence ID" value="NZ_JBHTIU010000008.1"/>
</dbReference>
<feature type="domain" description="HTH araC/xylS-type" evidence="4">
    <location>
        <begin position="660"/>
        <end position="758"/>
    </location>
</feature>
<protein>
    <submittedName>
        <fullName evidence="5">Helix-turn-helix domain-containing protein</fullName>
    </submittedName>
</protein>
<sequence>MVKPIRLWRRMSFKKKLLVYSLLLSVIPVMLLGLISSYMAGSSVQEEVDRNHRIILKQMEYQMDGILKSLDASSLQIASDRTVEKSVRLGISMDSLETLETTLEMKEIIRQYRSYNGTLFNVSLVYNRFGQVYSNHYGMLALNDFPYYELIKFARPMYTGATVVPPYTYPQQTEFLLLRPVPINSPVMEGWLLLHVDPEIIEEVFQSVSLGNGRKLLVIDEQGRIVLSSNKADIGTKLTATNDLHQFWQNPSSFTGPYTYNKQQYHLSSEKSSFNNWTYLAMTPYSELTAKSDHIQRLTWITVIILIGLWMLISVIGSHRLYFPIQRLAGKFSGSDREADDLNALDSYLEKVLRINEGLRLQYQEQLPHLKESVLFKLLRGEMTEDELAFHSANKHLALDGSRFYLLALEVDQPVKFWRKYQTRDRSLMMYALSKLIQEICEEMPTCVTLTPNPGQIICILGTERNDDATWSRINEMSRLIREKVKEYFQHTITVAISDAQPSLTAVSLGYEQALQLLRYRFVMGGNATITREIAENSTMLRQFNHFFAKWQRRILASIAEGDIEQARNQFAEMMEDVPHFMANVESVLGLMAYLLGEIDQCLQDRGYDLHEWMDDQLYMNIYSASSLEEVRQWFCNELFPSIQREMEQSRQSKQALLISQVIDYIHERFETDLSLQQVAEHFHCSPSQLSRAFKEEKGINFVDYLIDYRMNRAKEWLAHSDLSIKEITEKLRYATTQNFTRVFKQCTGMPPGKYREQFRQGS</sequence>
<evidence type="ECO:0000259" key="4">
    <source>
        <dbReference type="PROSITE" id="PS01124"/>
    </source>
</evidence>
<dbReference type="InterPro" id="IPR009057">
    <property type="entry name" value="Homeodomain-like_sf"/>
</dbReference>
<evidence type="ECO:0000256" key="2">
    <source>
        <dbReference type="ARBA" id="ARBA00023125"/>
    </source>
</evidence>
<dbReference type="PANTHER" id="PTHR43280:SF10">
    <property type="entry name" value="REGULATORY PROTEIN POCR"/>
    <property type="match status" value="1"/>
</dbReference>
<dbReference type="Proteomes" id="UP001597120">
    <property type="component" value="Unassembled WGS sequence"/>
</dbReference>
<reference evidence="6" key="1">
    <citation type="journal article" date="2019" name="Int. J. Syst. Evol. Microbiol.">
        <title>The Global Catalogue of Microorganisms (GCM) 10K type strain sequencing project: providing services to taxonomists for standard genome sequencing and annotation.</title>
        <authorList>
            <consortium name="The Broad Institute Genomics Platform"/>
            <consortium name="The Broad Institute Genome Sequencing Center for Infectious Disease"/>
            <person name="Wu L."/>
            <person name="Ma J."/>
        </authorList>
    </citation>
    <scope>NUCLEOTIDE SEQUENCE [LARGE SCALE GENOMIC DNA]</scope>
    <source>
        <strain evidence="6">CCUG 57263</strain>
    </source>
</reference>
<dbReference type="SMART" id="SM00342">
    <property type="entry name" value="HTH_ARAC"/>
    <property type="match status" value="1"/>
</dbReference>
<dbReference type="Pfam" id="PF17853">
    <property type="entry name" value="GGDEF_2"/>
    <property type="match status" value="1"/>
</dbReference>
<evidence type="ECO:0000256" key="3">
    <source>
        <dbReference type="ARBA" id="ARBA00023163"/>
    </source>
</evidence>
<dbReference type="InterPro" id="IPR018060">
    <property type="entry name" value="HTH_AraC"/>
</dbReference>
<dbReference type="Gene3D" id="1.10.10.60">
    <property type="entry name" value="Homeodomain-like"/>
    <property type="match status" value="2"/>
</dbReference>
<dbReference type="Pfam" id="PF12833">
    <property type="entry name" value="HTH_18"/>
    <property type="match status" value="1"/>
</dbReference>
<keyword evidence="3" id="KW-0804">Transcription</keyword>
<keyword evidence="6" id="KW-1185">Reference proteome</keyword>
<dbReference type="InterPro" id="IPR041522">
    <property type="entry name" value="CdaR_GGDEF"/>
</dbReference>
<gene>
    <name evidence="5" type="ORF">ACFQ03_02505</name>
</gene>
<name>A0ABW3D3M3_9BACL</name>
<keyword evidence="1" id="KW-0805">Transcription regulation</keyword>
<evidence type="ECO:0000313" key="5">
    <source>
        <dbReference type="EMBL" id="MFD0868005.1"/>
    </source>
</evidence>
<organism evidence="5 6">
    <name type="scientific">Paenibacillus residui</name>
    <dbReference type="NCBI Taxonomy" id="629724"/>
    <lineage>
        <taxon>Bacteria</taxon>
        <taxon>Bacillati</taxon>
        <taxon>Bacillota</taxon>
        <taxon>Bacilli</taxon>
        <taxon>Bacillales</taxon>
        <taxon>Paenibacillaceae</taxon>
        <taxon>Paenibacillus</taxon>
    </lineage>
</organism>
<dbReference type="PROSITE" id="PS01124">
    <property type="entry name" value="HTH_ARAC_FAMILY_2"/>
    <property type="match status" value="1"/>
</dbReference>
<evidence type="ECO:0000313" key="6">
    <source>
        <dbReference type="Proteomes" id="UP001597120"/>
    </source>
</evidence>
<accession>A0ABW3D3M3</accession>